<proteinExistence type="predicted"/>
<comment type="caution">
    <text evidence="3">The sequence shown here is derived from an EMBL/GenBank/DDBJ whole genome shotgun (WGS) entry which is preliminary data.</text>
</comment>
<dbReference type="GO" id="GO:0005634">
    <property type="term" value="C:nucleus"/>
    <property type="evidence" value="ECO:0007669"/>
    <property type="project" value="TreeGrafter"/>
</dbReference>
<evidence type="ECO:0000313" key="4">
    <source>
        <dbReference type="Proteomes" id="UP001215598"/>
    </source>
</evidence>
<sequence>MVRGKRKRSGADAEAPAVENTQPTKRPRRVLTQRTIPVIDTVRESDSDAPPVRKPRKSKSKSVAESVSSSKVPKKAKRLEPEPAVVASQDSGEDEDTVLSPPKRRIRRKVEVASDSDDAAASVYNSWLRRGSSLPAEDLESESPPKGRLSRKVGAADVLDSDDDPEDLALPAQPSSSRPTKKQLKSSALERYAKARKNKSSPAPVPSDAAKDEEEDDLWREFTPFSEVEEEDEEQEEDAAGGEEPDEDTFIVDEDDADADADANAALDRMRYSHRELDEHFSVFVEYIIALPSDSDYFSTATEDEKEYFDTAVNALRRHIDPLADAMTLSTWKAPFIATLNLRPILDDGLFTESTGDCMACWTRGMYACDVSGAYTLSTRKGIYDHKTFQAKPEKHIKYGKATSFENNAEARNLPYPPGFELIIGKRCFNRAVAYHEARHYMYELASRVKEKIKSLCEEEEELANDPNALFEAMKDSEEGNFITYLWGRFKSDKKQWAAWSNRKDQDTLT</sequence>
<organism evidence="3 4">
    <name type="scientific">Mycena metata</name>
    <dbReference type="NCBI Taxonomy" id="1033252"/>
    <lineage>
        <taxon>Eukaryota</taxon>
        <taxon>Fungi</taxon>
        <taxon>Dikarya</taxon>
        <taxon>Basidiomycota</taxon>
        <taxon>Agaricomycotina</taxon>
        <taxon>Agaricomycetes</taxon>
        <taxon>Agaricomycetidae</taxon>
        <taxon>Agaricales</taxon>
        <taxon>Marasmiineae</taxon>
        <taxon>Mycenaceae</taxon>
        <taxon>Mycena</taxon>
    </lineage>
</organism>
<evidence type="ECO:0000259" key="2">
    <source>
        <dbReference type="Pfam" id="PF13926"/>
    </source>
</evidence>
<reference evidence="3" key="1">
    <citation type="submission" date="2023-03" db="EMBL/GenBank/DDBJ databases">
        <title>Massive genome expansion in bonnet fungi (Mycena s.s.) driven by repeated elements and novel gene families across ecological guilds.</title>
        <authorList>
            <consortium name="Lawrence Berkeley National Laboratory"/>
            <person name="Harder C.B."/>
            <person name="Miyauchi S."/>
            <person name="Viragh M."/>
            <person name="Kuo A."/>
            <person name="Thoen E."/>
            <person name="Andreopoulos B."/>
            <person name="Lu D."/>
            <person name="Skrede I."/>
            <person name="Drula E."/>
            <person name="Henrissat B."/>
            <person name="Morin E."/>
            <person name="Kohler A."/>
            <person name="Barry K."/>
            <person name="LaButti K."/>
            <person name="Morin E."/>
            <person name="Salamov A."/>
            <person name="Lipzen A."/>
            <person name="Mereny Z."/>
            <person name="Hegedus B."/>
            <person name="Baldrian P."/>
            <person name="Stursova M."/>
            <person name="Weitz H."/>
            <person name="Taylor A."/>
            <person name="Grigoriev I.V."/>
            <person name="Nagy L.G."/>
            <person name="Martin F."/>
            <person name="Kauserud H."/>
        </authorList>
    </citation>
    <scope>NUCLEOTIDE SEQUENCE</scope>
    <source>
        <strain evidence="3">CBHHK182m</strain>
    </source>
</reference>
<dbReference type="PANTHER" id="PTHR14689:SF0">
    <property type="entry name" value="COILED-COIL DOMAIN-CONTAINING PROTEIN 82"/>
    <property type="match status" value="1"/>
</dbReference>
<dbReference type="PANTHER" id="PTHR14689">
    <property type="entry name" value="PHORBOL-ESTER_DAG-TYPE DOMAIN-CONTAINING PROTEIN"/>
    <property type="match status" value="1"/>
</dbReference>
<dbReference type="InterPro" id="IPR025451">
    <property type="entry name" value="DUF4211"/>
</dbReference>
<keyword evidence="4" id="KW-1185">Reference proteome</keyword>
<feature type="domain" description="DUF4211" evidence="2">
    <location>
        <begin position="250"/>
        <end position="365"/>
    </location>
</feature>
<name>A0AAD7NRG2_9AGAR</name>
<protein>
    <recommendedName>
        <fullName evidence="2">DUF4211 domain-containing protein</fullName>
    </recommendedName>
</protein>
<evidence type="ECO:0000313" key="3">
    <source>
        <dbReference type="EMBL" id="KAJ7771574.1"/>
    </source>
</evidence>
<dbReference type="Proteomes" id="UP001215598">
    <property type="component" value="Unassembled WGS sequence"/>
</dbReference>
<gene>
    <name evidence="3" type="ORF">B0H16DRAFT_1714806</name>
</gene>
<feature type="region of interest" description="Disordered" evidence="1">
    <location>
        <begin position="1"/>
        <end position="257"/>
    </location>
</feature>
<feature type="compositionally biased region" description="Low complexity" evidence="1">
    <location>
        <begin position="61"/>
        <end position="71"/>
    </location>
</feature>
<feature type="compositionally biased region" description="Acidic residues" evidence="1">
    <location>
        <begin position="227"/>
        <end position="257"/>
    </location>
</feature>
<accession>A0AAD7NRG2</accession>
<evidence type="ECO:0000256" key="1">
    <source>
        <dbReference type="SAM" id="MobiDB-lite"/>
    </source>
</evidence>
<dbReference type="EMBL" id="JARKIB010000015">
    <property type="protein sequence ID" value="KAJ7771574.1"/>
    <property type="molecule type" value="Genomic_DNA"/>
</dbReference>
<dbReference type="Pfam" id="PF13926">
    <property type="entry name" value="DUF4211"/>
    <property type="match status" value="1"/>
</dbReference>
<dbReference type="AlphaFoldDB" id="A0AAD7NRG2"/>